<comment type="caution">
    <text evidence="1">The sequence shown here is derived from an EMBL/GenBank/DDBJ whole genome shotgun (WGS) entry which is preliminary data.</text>
</comment>
<evidence type="ECO:0000313" key="2">
    <source>
        <dbReference type="Proteomes" id="UP000789759"/>
    </source>
</evidence>
<accession>A0A9N8VLF2</accession>
<gene>
    <name evidence="1" type="ORF">CPELLU_LOCUS431</name>
</gene>
<name>A0A9N8VLF2_9GLOM</name>
<proteinExistence type="predicted"/>
<organism evidence="1 2">
    <name type="scientific">Cetraspora pellucida</name>
    <dbReference type="NCBI Taxonomy" id="1433469"/>
    <lineage>
        <taxon>Eukaryota</taxon>
        <taxon>Fungi</taxon>
        <taxon>Fungi incertae sedis</taxon>
        <taxon>Mucoromycota</taxon>
        <taxon>Glomeromycotina</taxon>
        <taxon>Glomeromycetes</taxon>
        <taxon>Diversisporales</taxon>
        <taxon>Gigasporaceae</taxon>
        <taxon>Cetraspora</taxon>
    </lineage>
</organism>
<keyword evidence="2" id="KW-1185">Reference proteome</keyword>
<evidence type="ECO:0000313" key="1">
    <source>
        <dbReference type="EMBL" id="CAG8456852.1"/>
    </source>
</evidence>
<reference evidence="1" key="1">
    <citation type="submission" date="2021-06" db="EMBL/GenBank/DDBJ databases">
        <authorList>
            <person name="Kallberg Y."/>
            <person name="Tangrot J."/>
            <person name="Rosling A."/>
        </authorList>
    </citation>
    <scope>NUCLEOTIDE SEQUENCE</scope>
    <source>
        <strain evidence="1">FL966</strain>
    </source>
</reference>
<dbReference type="EMBL" id="CAJVQA010000121">
    <property type="protein sequence ID" value="CAG8456852.1"/>
    <property type="molecule type" value="Genomic_DNA"/>
</dbReference>
<dbReference type="Proteomes" id="UP000789759">
    <property type="component" value="Unassembled WGS sequence"/>
</dbReference>
<sequence length="134" mass="15209">MSKLISDKWKKEPLHVKSYWDKIAEREKLKETRISGEYNGRIDISISMSTVNDFNSITFVNSTINNKTNFSHSFDNCTMSTIPESSNFSVDPFLPLTDPLSDEFNLPGENFMSSDSSTDVPSSYLPLPPLFLNE</sequence>
<dbReference type="OrthoDB" id="2382551at2759"/>
<protein>
    <submittedName>
        <fullName evidence="1">23081_t:CDS:1</fullName>
    </submittedName>
</protein>
<dbReference type="AlphaFoldDB" id="A0A9N8VLF2"/>